<name>A0A2J0PC36_9ENTR</name>
<keyword evidence="2" id="KW-0472">Membrane</keyword>
<evidence type="ECO:0000256" key="2">
    <source>
        <dbReference type="SAM" id="Phobius"/>
    </source>
</evidence>
<feature type="transmembrane region" description="Helical" evidence="2">
    <location>
        <begin position="24"/>
        <end position="49"/>
    </location>
</feature>
<organism evidence="3">
    <name type="scientific">Enterobacter kobei</name>
    <dbReference type="NCBI Taxonomy" id="208224"/>
    <lineage>
        <taxon>Bacteria</taxon>
        <taxon>Pseudomonadati</taxon>
        <taxon>Pseudomonadota</taxon>
        <taxon>Gammaproteobacteria</taxon>
        <taxon>Enterobacterales</taxon>
        <taxon>Enterobacteriaceae</taxon>
        <taxon>Enterobacter</taxon>
        <taxon>Enterobacter cloacae complex</taxon>
    </lineage>
</organism>
<dbReference type="Proteomes" id="UP000230495">
    <property type="component" value="Unassembled WGS sequence"/>
</dbReference>
<proteinExistence type="predicted"/>
<dbReference type="RefSeq" id="WP_023337880.1">
    <property type="nucleotide sequence ID" value="NZ_CATOXY010000009.1"/>
</dbReference>
<evidence type="ECO:0000313" key="3">
    <source>
        <dbReference type="EMBL" id="PJD65485.1"/>
    </source>
</evidence>
<protein>
    <submittedName>
        <fullName evidence="3">Uncharacterized protein</fullName>
    </submittedName>
</protein>
<evidence type="ECO:0000313" key="4">
    <source>
        <dbReference type="Proteomes" id="UP000230495"/>
    </source>
</evidence>
<dbReference type="EMBL" id="NEEU01000048">
    <property type="protein sequence ID" value="PJD65485.1"/>
    <property type="molecule type" value="Genomic_DNA"/>
</dbReference>
<gene>
    <name evidence="3" type="ORF">B9Q37_25815</name>
</gene>
<keyword evidence="2" id="KW-0812">Transmembrane</keyword>
<reference evidence="3 4" key="1">
    <citation type="journal article" date="2017" name="J. Antimicrob. Chemother.">
        <title>Characterization of the population structure, drug resistance mechanisms and plasmids of the community-associated Enterobacter cloacae complex in China.</title>
        <authorList>
            <person name="Zhou K."/>
            <person name="Yu W."/>
            <person name="Cao X."/>
            <person name="Shen P."/>
            <person name="Lu H."/>
            <person name="Luo Q."/>
            <person name="Rossen J.W.A."/>
            <person name="Xiao Y."/>
        </authorList>
    </citation>
    <scope>NUCLEOTIDE SEQUENCE [LARGE SCALE GENOMIC DNA]</scope>
    <source>
        <strain evidence="3">ECC1097</strain>
    </source>
</reference>
<dbReference type="OrthoDB" id="6631732at2"/>
<accession>A0A2J0PC36</accession>
<keyword evidence="2" id="KW-1133">Transmembrane helix</keyword>
<comment type="caution">
    <text evidence="3">The sequence shown here is derived from an EMBL/GenBank/DDBJ whole genome shotgun (WGS) entry which is preliminary data.</text>
</comment>
<feature type="compositionally biased region" description="Acidic residues" evidence="1">
    <location>
        <begin position="84"/>
        <end position="95"/>
    </location>
</feature>
<sequence length="121" mass="13591">MSEQTETSLQSKVRFVRPDMPRPLWAGICIALSWLLYSVGCAMVGYYLYRGIALHASSSPEPQHYRLSEEHYIYKKRPLPVPVEETDVSVSEESDAEHPVAAGEKGDLEARVKQAIADIDQ</sequence>
<feature type="region of interest" description="Disordered" evidence="1">
    <location>
        <begin position="84"/>
        <end position="105"/>
    </location>
</feature>
<evidence type="ECO:0000256" key="1">
    <source>
        <dbReference type="SAM" id="MobiDB-lite"/>
    </source>
</evidence>
<dbReference type="AlphaFoldDB" id="A0A2J0PC36"/>